<organism evidence="1 2">
    <name type="scientific">Choiromyces venosus 120613-1</name>
    <dbReference type="NCBI Taxonomy" id="1336337"/>
    <lineage>
        <taxon>Eukaryota</taxon>
        <taxon>Fungi</taxon>
        <taxon>Dikarya</taxon>
        <taxon>Ascomycota</taxon>
        <taxon>Pezizomycotina</taxon>
        <taxon>Pezizomycetes</taxon>
        <taxon>Pezizales</taxon>
        <taxon>Tuberaceae</taxon>
        <taxon>Choiromyces</taxon>
    </lineage>
</organism>
<accession>A0A3N4JA69</accession>
<dbReference type="AlphaFoldDB" id="A0A3N4JA69"/>
<name>A0A3N4JA69_9PEZI</name>
<protein>
    <submittedName>
        <fullName evidence="1">Uncharacterized protein</fullName>
    </submittedName>
</protein>
<gene>
    <name evidence="1" type="ORF">L873DRAFT_1932920</name>
</gene>
<proteinExistence type="predicted"/>
<dbReference type="Proteomes" id="UP000276215">
    <property type="component" value="Unassembled WGS sequence"/>
</dbReference>
<dbReference type="EMBL" id="ML120429">
    <property type="protein sequence ID" value="RPA95173.1"/>
    <property type="molecule type" value="Genomic_DNA"/>
</dbReference>
<evidence type="ECO:0000313" key="2">
    <source>
        <dbReference type="Proteomes" id="UP000276215"/>
    </source>
</evidence>
<keyword evidence="2" id="KW-1185">Reference proteome</keyword>
<reference evidence="1 2" key="1">
    <citation type="journal article" date="2018" name="Nat. Ecol. Evol.">
        <title>Pezizomycetes genomes reveal the molecular basis of ectomycorrhizal truffle lifestyle.</title>
        <authorList>
            <person name="Murat C."/>
            <person name="Payen T."/>
            <person name="Noel B."/>
            <person name="Kuo A."/>
            <person name="Morin E."/>
            <person name="Chen J."/>
            <person name="Kohler A."/>
            <person name="Krizsan K."/>
            <person name="Balestrini R."/>
            <person name="Da Silva C."/>
            <person name="Montanini B."/>
            <person name="Hainaut M."/>
            <person name="Levati E."/>
            <person name="Barry K.W."/>
            <person name="Belfiori B."/>
            <person name="Cichocki N."/>
            <person name="Clum A."/>
            <person name="Dockter R.B."/>
            <person name="Fauchery L."/>
            <person name="Guy J."/>
            <person name="Iotti M."/>
            <person name="Le Tacon F."/>
            <person name="Lindquist E.A."/>
            <person name="Lipzen A."/>
            <person name="Malagnac F."/>
            <person name="Mello A."/>
            <person name="Molinier V."/>
            <person name="Miyauchi S."/>
            <person name="Poulain J."/>
            <person name="Riccioni C."/>
            <person name="Rubini A."/>
            <person name="Sitrit Y."/>
            <person name="Splivallo R."/>
            <person name="Traeger S."/>
            <person name="Wang M."/>
            <person name="Zifcakova L."/>
            <person name="Wipf D."/>
            <person name="Zambonelli A."/>
            <person name="Paolocci F."/>
            <person name="Nowrousian M."/>
            <person name="Ottonello S."/>
            <person name="Baldrian P."/>
            <person name="Spatafora J.W."/>
            <person name="Henrissat B."/>
            <person name="Nagy L.G."/>
            <person name="Aury J.M."/>
            <person name="Wincker P."/>
            <person name="Grigoriev I.V."/>
            <person name="Bonfante P."/>
            <person name="Martin F.M."/>
        </authorList>
    </citation>
    <scope>NUCLEOTIDE SEQUENCE [LARGE SCALE GENOMIC DNA]</scope>
    <source>
        <strain evidence="1 2">120613-1</strain>
    </source>
</reference>
<sequence length="107" mass="12249">MSDQMAWLESKQWLDRAMEWLEEESSEMASTAAKMFDVNLSSIRTRQLCKRHQERNSCGIFNSHGGNNLILTNAQEQSMSCFYLEQLEMGLGATPSILYAAICHLRQ</sequence>
<evidence type="ECO:0000313" key="1">
    <source>
        <dbReference type="EMBL" id="RPA95173.1"/>
    </source>
</evidence>